<dbReference type="InterPro" id="IPR001279">
    <property type="entry name" value="Metallo-B-lactamas"/>
</dbReference>
<dbReference type="HAMAP" id="MF_01374">
    <property type="entry name" value="Glyoxalase_2"/>
    <property type="match status" value="1"/>
</dbReference>
<dbReference type="PATRIC" id="fig|1220535.3.peg.1520"/>
<evidence type="ECO:0000256" key="3">
    <source>
        <dbReference type="ARBA" id="ARBA00006759"/>
    </source>
</evidence>
<dbReference type="OrthoDB" id="9802248at2"/>
<dbReference type="SUPFAM" id="SSF56281">
    <property type="entry name" value="Metallo-hydrolase/oxidoreductase"/>
    <property type="match status" value="1"/>
</dbReference>
<comment type="caution">
    <text evidence="9">The sequence shown here is derived from an EMBL/GenBank/DDBJ whole genome shotgun (WGS) entry which is preliminary data.</text>
</comment>
<dbReference type="UniPathway" id="UPA00619">
    <property type="reaction ID" value="UER00676"/>
</dbReference>
<dbReference type="Pfam" id="PF16123">
    <property type="entry name" value="HAGH_C"/>
    <property type="match status" value="1"/>
</dbReference>
<dbReference type="InterPro" id="IPR050110">
    <property type="entry name" value="Glyoxalase_II_hydrolase"/>
</dbReference>
<dbReference type="PANTHER" id="PTHR43705:SF1">
    <property type="entry name" value="HYDROXYACYLGLUTATHIONE HYDROLASE GLOB"/>
    <property type="match status" value="1"/>
</dbReference>
<dbReference type="eggNOG" id="COG0491">
    <property type="taxonomic scope" value="Bacteria"/>
</dbReference>
<dbReference type="Gene3D" id="3.60.15.10">
    <property type="entry name" value="Ribonuclease Z/Hydroxyacylglutathione hydrolase-like"/>
    <property type="match status" value="1"/>
</dbReference>
<comment type="pathway">
    <text evidence="2 7">Secondary metabolite metabolism; methylglyoxal degradation; (R)-lactate from methylglyoxal: step 2/2.</text>
</comment>
<feature type="binding site" evidence="7">
    <location>
        <position position="61"/>
    </location>
    <ligand>
        <name>Zn(2+)</name>
        <dbReference type="ChEBI" id="CHEBI:29105"/>
        <label>2</label>
    </ligand>
</feature>
<dbReference type="InterPro" id="IPR036866">
    <property type="entry name" value="RibonucZ/Hydroxyglut_hydro"/>
</dbReference>
<sequence>MQEIDIIQIPCLNDNYGYLVHHAASGETASIDTPDAAPLLQALADRNWNLTAIYNTHHHYDHVGGNLELKEKTGCKIYGPAGDADKIPGLDEALDDSDMITLGDAQIRILNVGGHTKGHIAYYFCENGCAFVGDTLFMLGCGRLFEGTAQQMWASLKKITNLPPETLIYCAHEYTEANARFAVTIDPDNQNLADRVAEIETLRAADKPTVPASIATELATNPFLRAGDASIQKHLGMTGANLVDVFAQIRTLKDNY</sequence>
<evidence type="ECO:0000313" key="9">
    <source>
        <dbReference type="EMBL" id="EJW20640.1"/>
    </source>
</evidence>
<evidence type="ECO:0000259" key="8">
    <source>
        <dbReference type="SMART" id="SM00849"/>
    </source>
</evidence>
<dbReference type="AlphaFoldDB" id="J9A2U8"/>
<keyword evidence="6 7" id="KW-0862">Zinc</keyword>
<comment type="subunit">
    <text evidence="7">Monomer.</text>
</comment>
<dbReference type="PIRSF" id="PIRSF005457">
    <property type="entry name" value="Glx"/>
    <property type="match status" value="1"/>
</dbReference>
<feature type="binding site" evidence="7">
    <location>
        <position position="134"/>
    </location>
    <ligand>
        <name>Zn(2+)</name>
        <dbReference type="ChEBI" id="CHEBI:29105"/>
        <label>2</label>
    </ligand>
</feature>
<evidence type="ECO:0000256" key="5">
    <source>
        <dbReference type="ARBA" id="ARBA00022801"/>
    </source>
</evidence>
<dbReference type="GO" id="GO:0019243">
    <property type="term" value="P:methylglyoxal catabolic process to D-lactate via S-lactoyl-glutathione"/>
    <property type="evidence" value="ECO:0007669"/>
    <property type="project" value="UniProtKB-UniRule"/>
</dbReference>
<evidence type="ECO:0000256" key="2">
    <source>
        <dbReference type="ARBA" id="ARBA00004963"/>
    </source>
</evidence>
<feature type="binding site" evidence="7">
    <location>
        <position position="57"/>
    </location>
    <ligand>
        <name>Zn(2+)</name>
        <dbReference type="ChEBI" id="CHEBI:29105"/>
        <label>1</label>
    </ligand>
</feature>
<accession>J9A2U8</accession>
<comment type="catalytic activity">
    <reaction evidence="1 7">
        <text>an S-(2-hydroxyacyl)glutathione + H2O = a 2-hydroxy carboxylate + glutathione + H(+)</text>
        <dbReference type="Rhea" id="RHEA:21864"/>
        <dbReference type="ChEBI" id="CHEBI:15377"/>
        <dbReference type="ChEBI" id="CHEBI:15378"/>
        <dbReference type="ChEBI" id="CHEBI:57925"/>
        <dbReference type="ChEBI" id="CHEBI:58896"/>
        <dbReference type="ChEBI" id="CHEBI:71261"/>
        <dbReference type="EC" id="3.1.2.6"/>
    </reaction>
</comment>
<feature type="binding site" evidence="7">
    <location>
        <position position="59"/>
    </location>
    <ligand>
        <name>Zn(2+)</name>
        <dbReference type="ChEBI" id="CHEBI:29105"/>
        <label>1</label>
    </ligand>
</feature>
<dbReference type="PANTHER" id="PTHR43705">
    <property type="entry name" value="HYDROXYACYLGLUTATHIONE HYDROLASE"/>
    <property type="match status" value="1"/>
</dbReference>
<dbReference type="CDD" id="cd07723">
    <property type="entry name" value="hydroxyacylglutathione_hydrolase_MBL-fold"/>
    <property type="match status" value="1"/>
</dbReference>
<dbReference type="InterPro" id="IPR032282">
    <property type="entry name" value="HAGH_C"/>
</dbReference>
<reference evidence="9 10" key="1">
    <citation type="journal article" date="2012" name="J. Bacteriol.">
        <title>Genome Sequence of Strain IMCC14465, Isolated from the East Sea, Belonging to the PS1 Clade of Alphaproteobacteria.</title>
        <authorList>
            <person name="Yang S.J."/>
            <person name="Kang I."/>
            <person name="Cho J.C."/>
        </authorList>
    </citation>
    <scope>NUCLEOTIDE SEQUENCE [LARGE SCALE GENOMIC DNA]</scope>
    <source>
        <strain evidence="9 10">IMCC14465</strain>
    </source>
</reference>
<evidence type="ECO:0000256" key="1">
    <source>
        <dbReference type="ARBA" id="ARBA00001623"/>
    </source>
</evidence>
<feature type="binding site" evidence="7">
    <location>
        <position position="172"/>
    </location>
    <ligand>
        <name>Zn(2+)</name>
        <dbReference type="ChEBI" id="CHEBI:29105"/>
        <label>2</label>
    </ligand>
</feature>
<dbReference type="Pfam" id="PF00753">
    <property type="entry name" value="Lactamase_B"/>
    <property type="match status" value="1"/>
</dbReference>
<name>J9A2U8_9PROT</name>
<protein>
    <recommendedName>
        <fullName evidence="7">Hydroxyacylglutathione hydrolase</fullName>
        <ecNumber evidence="7">3.1.2.6</ecNumber>
    </recommendedName>
    <alternativeName>
        <fullName evidence="7">Glyoxalase II</fullName>
        <shortName evidence="7">Glx II</shortName>
    </alternativeName>
</protein>
<dbReference type="GO" id="GO:0046872">
    <property type="term" value="F:metal ion binding"/>
    <property type="evidence" value="ECO:0007669"/>
    <property type="project" value="UniProtKB-KW"/>
</dbReference>
<dbReference type="STRING" id="1220535.IMCC14465_15270"/>
<proteinExistence type="inferred from homology"/>
<dbReference type="SMART" id="SM00849">
    <property type="entry name" value="Lactamase_B"/>
    <property type="match status" value="1"/>
</dbReference>
<organism evidence="9 10">
    <name type="scientific">alpha proteobacterium IMCC14465</name>
    <dbReference type="NCBI Taxonomy" id="1220535"/>
    <lineage>
        <taxon>Bacteria</taxon>
        <taxon>Pseudomonadati</taxon>
        <taxon>Pseudomonadota</taxon>
        <taxon>Alphaproteobacteria</taxon>
        <taxon>PS1 clade</taxon>
    </lineage>
</organism>
<feature type="binding site" evidence="7">
    <location>
        <position position="115"/>
    </location>
    <ligand>
        <name>Zn(2+)</name>
        <dbReference type="ChEBI" id="CHEBI:29105"/>
        <label>1</label>
    </ligand>
</feature>
<dbReference type="EC" id="3.1.2.6" evidence="7"/>
<dbReference type="Proteomes" id="UP000004836">
    <property type="component" value="Unassembled WGS sequence"/>
</dbReference>
<comment type="function">
    <text evidence="7">Thiolesterase that catalyzes the hydrolysis of S-D-lactoyl-glutathione to form glutathione and D-lactic acid.</text>
</comment>
<keyword evidence="4 7" id="KW-0479">Metal-binding</keyword>
<gene>
    <name evidence="7" type="primary">gloB</name>
    <name evidence="9" type="ORF">IMCC14465_15270</name>
</gene>
<comment type="similarity">
    <text evidence="3 7">Belongs to the metallo-beta-lactamase superfamily. Glyoxalase II family.</text>
</comment>
<keyword evidence="10" id="KW-1185">Reference proteome</keyword>
<dbReference type="InterPro" id="IPR035680">
    <property type="entry name" value="Clx_II_MBL"/>
</dbReference>
<keyword evidence="5 7" id="KW-0378">Hydrolase</keyword>
<dbReference type="NCBIfam" id="TIGR03413">
    <property type="entry name" value="GSH_gloB"/>
    <property type="match status" value="1"/>
</dbReference>
<dbReference type="InterPro" id="IPR017782">
    <property type="entry name" value="Hydroxyacylglutathione_Hdrlase"/>
</dbReference>
<dbReference type="GO" id="GO:0004416">
    <property type="term" value="F:hydroxyacylglutathione hydrolase activity"/>
    <property type="evidence" value="ECO:0007669"/>
    <property type="project" value="UniProtKB-UniRule"/>
</dbReference>
<feature type="binding site" evidence="7">
    <location>
        <position position="62"/>
    </location>
    <ligand>
        <name>Zn(2+)</name>
        <dbReference type="ChEBI" id="CHEBI:29105"/>
        <label>2</label>
    </ligand>
</feature>
<evidence type="ECO:0000313" key="10">
    <source>
        <dbReference type="Proteomes" id="UP000004836"/>
    </source>
</evidence>
<evidence type="ECO:0000256" key="4">
    <source>
        <dbReference type="ARBA" id="ARBA00022723"/>
    </source>
</evidence>
<evidence type="ECO:0000256" key="6">
    <source>
        <dbReference type="ARBA" id="ARBA00022833"/>
    </source>
</evidence>
<feature type="domain" description="Metallo-beta-lactamase" evidence="8">
    <location>
        <begin position="14"/>
        <end position="172"/>
    </location>
</feature>
<evidence type="ECO:0000256" key="7">
    <source>
        <dbReference type="HAMAP-Rule" id="MF_01374"/>
    </source>
</evidence>
<feature type="binding site" evidence="7">
    <location>
        <position position="134"/>
    </location>
    <ligand>
        <name>Zn(2+)</name>
        <dbReference type="ChEBI" id="CHEBI:29105"/>
        <label>1</label>
    </ligand>
</feature>
<comment type="cofactor">
    <cofactor evidence="7">
        <name>Zn(2+)</name>
        <dbReference type="ChEBI" id="CHEBI:29105"/>
    </cofactor>
    <text evidence="7">Binds 2 Zn(2+) ions per subunit.</text>
</comment>
<dbReference type="EMBL" id="ALYF01000006">
    <property type="protein sequence ID" value="EJW20640.1"/>
    <property type="molecule type" value="Genomic_DNA"/>
</dbReference>